<keyword evidence="3" id="KW-1185">Reference proteome</keyword>
<dbReference type="EMBL" id="CP120631">
    <property type="protein sequence ID" value="WEW61582.1"/>
    <property type="molecule type" value="Genomic_DNA"/>
</dbReference>
<accession>A0AAF0DPK4</accession>
<keyword evidence="1" id="KW-0812">Transmembrane</keyword>
<dbReference type="AlphaFoldDB" id="A0AAF0DPK4"/>
<evidence type="ECO:0000313" key="2">
    <source>
        <dbReference type="EMBL" id="WEW61582.1"/>
    </source>
</evidence>
<sequence length="168" mass="19543">MSNCCDLIHDDSVSGSLPSSSDQVARDFSNRLQMIESELKATTSRIAYHEERIQLQKETIFAWFDKRFAIIDTRFDRINTKLNVIEGRFNKIKVRFNEIETSLNRKFEHIEMLFKTTVADILKQQKEKENRMLSRLLFSLASMAFVAIGGASTLFLREQVKKSKDMPE</sequence>
<dbReference type="SUPFAM" id="SSF57997">
    <property type="entry name" value="Tropomyosin"/>
    <property type="match status" value="1"/>
</dbReference>
<evidence type="ECO:0000256" key="1">
    <source>
        <dbReference type="SAM" id="Phobius"/>
    </source>
</evidence>
<protein>
    <submittedName>
        <fullName evidence="2">Uncharacterized protein</fullName>
    </submittedName>
</protein>
<gene>
    <name evidence="2" type="ORF">PRK78_007073</name>
</gene>
<feature type="transmembrane region" description="Helical" evidence="1">
    <location>
        <begin position="136"/>
        <end position="156"/>
    </location>
</feature>
<proteinExistence type="predicted"/>
<organism evidence="2 3">
    <name type="scientific">Emydomyces testavorans</name>
    <dbReference type="NCBI Taxonomy" id="2070801"/>
    <lineage>
        <taxon>Eukaryota</taxon>
        <taxon>Fungi</taxon>
        <taxon>Dikarya</taxon>
        <taxon>Ascomycota</taxon>
        <taxon>Pezizomycotina</taxon>
        <taxon>Eurotiomycetes</taxon>
        <taxon>Eurotiomycetidae</taxon>
        <taxon>Onygenales</taxon>
        <taxon>Nannizziopsiaceae</taxon>
        <taxon>Emydomyces</taxon>
    </lineage>
</organism>
<evidence type="ECO:0000313" key="3">
    <source>
        <dbReference type="Proteomes" id="UP001219355"/>
    </source>
</evidence>
<dbReference type="Proteomes" id="UP001219355">
    <property type="component" value="Chromosome 5"/>
</dbReference>
<keyword evidence="1" id="KW-0472">Membrane</keyword>
<keyword evidence="1" id="KW-1133">Transmembrane helix</keyword>
<name>A0AAF0DPK4_9EURO</name>
<dbReference type="Gene3D" id="3.90.20.10">
    <property type="match status" value="1"/>
</dbReference>
<reference evidence="2" key="1">
    <citation type="submission" date="2023-03" db="EMBL/GenBank/DDBJ databases">
        <title>Emydomyces testavorans Genome Sequence.</title>
        <authorList>
            <person name="Hoyer L."/>
        </authorList>
    </citation>
    <scope>NUCLEOTIDE SEQUENCE</scope>
    <source>
        <strain evidence="2">16-2883</strain>
    </source>
</reference>